<feature type="chain" id="PRO_5012847282" description="CBM10 domain-containing protein" evidence="4">
    <location>
        <begin position="18"/>
        <end position="672"/>
    </location>
</feature>
<keyword evidence="7" id="KW-1185">Reference proteome</keyword>
<dbReference type="PROSITE" id="PS51763">
    <property type="entry name" value="CBM10"/>
    <property type="match status" value="2"/>
</dbReference>
<dbReference type="SUPFAM" id="SSF64571">
    <property type="entry name" value="Cellulose docking domain, dockering"/>
    <property type="match status" value="2"/>
</dbReference>
<feature type="signal peptide" evidence="4">
    <location>
        <begin position="1"/>
        <end position="17"/>
    </location>
</feature>
<dbReference type="Gene3D" id="3.90.1220.10">
    <property type="entry name" value="Cellulose docking domain, dockering"/>
    <property type="match status" value="2"/>
</dbReference>
<organism evidence="6 7">
    <name type="scientific">Piromyces finnis</name>
    <dbReference type="NCBI Taxonomy" id="1754191"/>
    <lineage>
        <taxon>Eukaryota</taxon>
        <taxon>Fungi</taxon>
        <taxon>Fungi incertae sedis</taxon>
        <taxon>Chytridiomycota</taxon>
        <taxon>Chytridiomycota incertae sedis</taxon>
        <taxon>Neocallimastigomycetes</taxon>
        <taxon>Neocallimastigales</taxon>
        <taxon>Neocallimastigaceae</taxon>
        <taxon>Piromyces</taxon>
    </lineage>
</organism>
<dbReference type="InterPro" id="IPR009034">
    <property type="entry name" value="Dockerin_dom_fun_sf"/>
</dbReference>
<dbReference type="AlphaFoldDB" id="A0A1Y1UYL9"/>
<sequence length="672" mass="77636">MLKIIIFILLSVYYASAINTFIGNNKRAEIFELTDNEIAVFNIFLPKTELVQLKRAAQYGNIQINTINTSFKTKNATLIVDIKGIEKVYDKVTFSLGGSSSRSFGKQGYNLKIRGKEDLFGRTHLRLRPDAREATYLRSKLVCDIHNRLGLPSISANFATLYINDEFMGFYVLLDAFKLSWVEHEYNEKDTTTLYQCKDLNNYLTVQTSSKGCTNENEEVTNHSEWIDFLTRLDAAQSAEEIEDFFDIDQFLKEIAFEYLSGSWDHYLNYAHNFYMYKPKNDKWKFLLYDFDGEFGQDIANGTQNQRNPSDDYPNYTFRQWARKRHLIDILIINNSTRFDNIVRNFVTEAFNPTVLFPHIDELKEFIRPYVVMDKTPNKNGKYPGRLNERSGDYSFAQWDANCEFTSIRSTQGAKAYGLKFWILAKYRFVCRTYNIECDPYYTDENYKYSIDENVEFKTKYYYPFYVSKTQTQSTTTATTESIISTTPPTEGIIPSSTVDSQLFENTNISFQTTTTTTIASQSTTTETMTITPSFEITVSQSTTLSEPTETSTSEIVTTTSDLIIPTSEALKPRYNCWLEYIGSEFSCCDSGNTDVYFYDGDGEWGFNFETQEWCGLSPYIDIVEDKECWSLKQGYSCCRGCKVQTKDEYGKWGIENNEWCGIQSYCSTITL</sequence>
<evidence type="ECO:0000256" key="4">
    <source>
        <dbReference type="SAM" id="SignalP"/>
    </source>
</evidence>
<dbReference type="Proteomes" id="UP000193719">
    <property type="component" value="Unassembled WGS sequence"/>
</dbReference>
<dbReference type="InterPro" id="IPR014867">
    <property type="entry name" value="Spore_coat_CotH_CotH2/3/7"/>
</dbReference>
<dbReference type="Pfam" id="PF02013">
    <property type="entry name" value="CBM_10"/>
    <property type="match status" value="1"/>
</dbReference>
<dbReference type="InterPro" id="IPR002883">
    <property type="entry name" value="CBM10/Dockerin_dom"/>
</dbReference>
<reference evidence="6 7" key="2">
    <citation type="submission" date="2016-08" db="EMBL/GenBank/DDBJ databases">
        <title>Pervasive Adenine N6-methylation of Active Genes in Fungi.</title>
        <authorList>
            <consortium name="DOE Joint Genome Institute"/>
            <person name="Mondo S.J."/>
            <person name="Dannebaum R.O."/>
            <person name="Kuo R.C."/>
            <person name="Labutti K."/>
            <person name="Haridas S."/>
            <person name="Kuo A."/>
            <person name="Salamov A."/>
            <person name="Ahrendt S.R."/>
            <person name="Lipzen A."/>
            <person name="Sullivan W."/>
            <person name="Andreopoulos W.B."/>
            <person name="Clum A."/>
            <person name="Lindquist E."/>
            <person name="Daum C."/>
            <person name="Ramamoorthy G.K."/>
            <person name="Gryganskyi A."/>
            <person name="Culley D."/>
            <person name="Magnuson J.K."/>
            <person name="James T.Y."/>
            <person name="O'Malley M.A."/>
            <person name="Stajich J.E."/>
            <person name="Spatafora J.W."/>
            <person name="Visel A."/>
            <person name="Grigoriev I.V."/>
        </authorList>
    </citation>
    <scope>NUCLEOTIDE SEQUENCE [LARGE SCALE GENOMIC DNA]</scope>
    <source>
        <strain evidence="7">finn</strain>
    </source>
</reference>
<evidence type="ECO:0000313" key="7">
    <source>
        <dbReference type="Proteomes" id="UP000193719"/>
    </source>
</evidence>
<feature type="domain" description="CBM10" evidence="5">
    <location>
        <begin position="628"/>
        <end position="664"/>
    </location>
</feature>
<evidence type="ECO:0000256" key="1">
    <source>
        <dbReference type="ARBA" id="ARBA00022729"/>
    </source>
</evidence>
<dbReference type="EMBL" id="MCFH01000053">
    <property type="protein sequence ID" value="ORX43422.1"/>
    <property type="molecule type" value="Genomic_DNA"/>
</dbReference>
<evidence type="ECO:0000256" key="2">
    <source>
        <dbReference type="ARBA" id="ARBA00022737"/>
    </source>
</evidence>
<proteinExistence type="predicted"/>
<reference evidence="6 7" key="1">
    <citation type="submission" date="2016-08" db="EMBL/GenBank/DDBJ databases">
        <title>Genomes of anaerobic fungi encode conserved fungal cellulosomes for biomass hydrolysis.</title>
        <authorList>
            <consortium name="DOE Joint Genome Institute"/>
            <person name="Haitjema C.H."/>
            <person name="Gilmore S.P."/>
            <person name="Henske J.K."/>
            <person name="Solomon K.V."/>
            <person name="De Groot R."/>
            <person name="Kuo A."/>
            <person name="Mondo S.J."/>
            <person name="Salamov A.A."/>
            <person name="Labutti K."/>
            <person name="Zhao Z."/>
            <person name="Chiniquy J."/>
            <person name="Barry K."/>
            <person name="Brewer H.M."/>
            <person name="Purvine S.O."/>
            <person name="Wright A.T."/>
            <person name="Boxma B."/>
            <person name="Van Alen T."/>
            <person name="Hackstein J.H."/>
            <person name="Baker S.E."/>
            <person name="Grigoriev I.V."/>
            <person name="O'Malley M.A."/>
        </authorList>
    </citation>
    <scope>NUCLEOTIDE SEQUENCE [LARGE SCALE GENOMIC DNA]</scope>
    <source>
        <strain evidence="7">finn</strain>
    </source>
</reference>
<keyword evidence="2" id="KW-0677">Repeat</keyword>
<comment type="caution">
    <text evidence="6">The sequence shown here is derived from an EMBL/GenBank/DDBJ whole genome shotgun (WGS) entry which is preliminary data.</text>
</comment>
<dbReference type="OrthoDB" id="10267127at2759"/>
<feature type="domain" description="CBM10" evidence="5">
    <location>
        <begin position="576"/>
        <end position="618"/>
    </location>
</feature>
<keyword evidence="3" id="KW-0378">Hydrolase</keyword>
<dbReference type="PANTHER" id="PTHR40050:SF1">
    <property type="entry name" value="INNER SPORE COAT PROTEIN H"/>
    <property type="match status" value="1"/>
</dbReference>
<accession>A0A1Y1UYL9</accession>
<gene>
    <name evidence="6" type="ORF">BCR36DRAFT_415602</name>
</gene>
<name>A0A1Y1UYL9_9FUNG</name>
<dbReference type="Pfam" id="PF08757">
    <property type="entry name" value="CotH"/>
    <property type="match status" value="1"/>
</dbReference>
<evidence type="ECO:0000313" key="6">
    <source>
        <dbReference type="EMBL" id="ORX43422.1"/>
    </source>
</evidence>
<evidence type="ECO:0000256" key="3">
    <source>
        <dbReference type="ARBA" id="ARBA00022801"/>
    </source>
</evidence>
<dbReference type="GO" id="GO:0016787">
    <property type="term" value="F:hydrolase activity"/>
    <property type="evidence" value="ECO:0007669"/>
    <property type="project" value="UniProtKB-KW"/>
</dbReference>
<dbReference type="STRING" id="1754191.A0A1Y1UYL9"/>
<keyword evidence="1 4" id="KW-0732">Signal</keyword>
<dbReference type="PANTHER" id="PTHR40050">
    <property type="entry name" value="INNER SPORE COAT PROTEIN H"/>
    <property type="match status" value="1"/>
</dbReference>
<protein>
    <recommendedName>
        <fullName evidence="5">CBM10 domain-containing protein</fullName>
    </recommendedName>
</protein>
<evidence type="ECO:0000259" key="5">
    <source>
        <dbReference type="PROSITE" id="PS51763"/>
    </source>
</evidence>